<dbReference type="AlphaFoldDB" id="A0A8J5YNL0"/>
<protein>
    <submittedName>
        <fullName evidence="1">Uncharacterized protein</fullName>
    </submittedName>
</protein>
<accession>A0A8J5YNL0</accession>
<evidence type="ECO:0000313" key="1">
    <source>
        <dbReference type="EMBL" id="KAG8473959.1"/>
    </source>
</evidence>
<comment type="caution">
    <text evidence="1">The sequence shown here is derived from an EMBL/GenBank/DDBJ whole genome shotgun (WGS) entry which is preliminary data.</text>
</comment>
<gene>
    <name evidence="1" type="ORF">CXB51_033832</name>
</gene>
<keyword evidence="2" id="KW-1185">Reference proteome</keyword>
<sequence>MNKAKLVATIIVTENIINGLFSNH</sequence>
<proteinExistence type="predicted"/>
<name>A0A8J5YNL0_9ROSI</name>
<reference evidence="1 2" key="1">
    <citation type="journal article" date="2021" name="bioRxiv">
        <title>The Gossypium anomalum genome as a resource for cotton improvement and evolutionary analysis of hybrid incompatibility.</title>
        <authorList>
            <person name="Grover C.E."/>
            <person name="Yuan D."/>
            <person name="Arick M.A."/>
            <person name="Miller E.R."/>
            <person name="Hu G."/>
            <person name="Peterson D.G."/>
            <person name="Wendel J.F."/>
            <person name="Udall J.A."/>
        </authorList>
    </citation>
    <scope>NUCLEOTIDE SEQUENCE [LARGE SCALE GENOMIC DNA]</scope>
    <source>
        <strain evidence="1">JFW-Udall</strain>
        <tissue evidence="1">Leaf</tissue>
    </source>
</reference>
<dbReference type="Proteomes" id="UP000701853">
    <property type="component" value="Chromosome 12"/>
</dbReference>
<organism evidence="1 2">
    <name type="scientific">Gossypium anomalum</name>
    <dbReference type="NCBI Taxonomy" id="47600"/>
    <lineage>
        <taxon>Eukaryota</taxon>
        <taxon>Viridiplantae</taxon>
        <taxon>Streptophyta</taxon>
        <taxon>Embryophyta</taxon>
        <taxon>Tracheophyta</taxon>
        <taxon>Spermatophyta</taxon>
        <taxon>Magnoliopsida</taxon>
        <taxon>eudicotyledons</taxon>
        <taxon>Gunneridae</taxon>
        <taxon>Pentapetalae</taxon>
        <taxon>rosids</taxon>
        <taxon>malvids</taxon>
        <taxon>Malvales</taxon>
        <taxon>Malvaceae</taxon>
        <taxon>Malvoideae</taxon>
        <taxon>Gossypium</taxon>
    </lineage>
</organism>
<evidence type="ECO:0000313" key="2">
    <source>
        <dbReference type="Proteomes" id="UP000701853"/>
    </source>
</evidence>
<dbReference type="EMBL" id="JAHUZN010000012">
    <property type="protein sequence ID" value="KAG8473959.1"/>
    <property type="molecule type" value="Genomic_DNA"/>
</dbReference>